<proteinExistence type="predicted"/>
<protein>
    <submittedName>
        <fullName evidence="1">Uncharacterized protein</fullName>
    </submittedName>
</protein>
<dbReference type="RefSeq" id="WP_346065787.1">
    <property type="nucleotide sequence ID" value="NZ_BRPJ01000073.1"/>
</dbReference>
<evidence type="ECO:0000313" key="1">
    <source>
        <dbReference type="EMBL" id="GLB31489.1"/>
    </source>
</evidence>
<dbReference type="EMBL" id="BRPJ01000073">
    <property type="protein sequence ID" value="GLB31489.1"/>
    <property type="molecule type" value="Genomic_DNA"/>
</dbReference>
<dbReference type="SUPFAM" id="SSF51735">
    <property type="entry name" value="NAD(P)-binding Rossmann-fold domains"/>
    <property type="match status" value="1"/>
</dbReference>
<evidence type="ECO:0000313" key="2">
    <source>
        <dbReference type="Proteomes" id="UP001419084"/>
    </source>
</evidence>
<dbReference type="Gene3D" id="3.40.50.720">
    <property type="entry name" value="NAD(P)-binding Rossmann-like Domain"/>
    <property type="match status" value="1"/>
</dbReference>
<organism evidence="1 2">
    <name type="scientific">Lacrimispora amygdalina</name>
    <dbReference type="NCBI Taxonomy" id="253257"/>
    <lineage>
        <taxon>Bacteria</taxon>
        <taxon>Bacillati</taxon>
        <taxon>Bacillota</taxon>
        <taxon>Clostridia</taxon>
        <taxon>Lachnospirales</taxon>
        <taxon>Lachnospiraceae</taxon>
        <taxon>Lacrimispora</taxon>
    </lineage>
</organism>
<sequence>MTGANRGLGLAFTQGLLEMGAKKVYAAARNPEIIKSKKHLSQKILPTTWKQHYLDSYEEFQKTVRVLNSFCNLRVNSIQGQLNGAIPSTRKGKKMDSTALIDASSINIFDMQDMKIPGGGGGGYNG</sequence>
<dbReference type="Proteomes" id="UP001419084">
    <property type="component" value="Unassembled WGS sequence"/>
</dbReference>
<name>A0ABQ5MA02_9FIRM</name>
<gene>
    <name evidence="1" type="ORF">LAD12857_34120</name>
</gene>
<accession>A0ABQ5MA02</accession>
<dbReference type="InterPro" id="IPR036291">
    <property type="entry name" value="NAD(P)-bd_dom_sf"/>
</dbReference>
<reference evidence="1 2" key="1">
    <citation type="journal article" date="2024" name="Int. J. Syst. Evol. Microbiol.">
        <title>Lacrimispora brassicae sp. nov. isolated from fermented cabbage, and proposal of Clostridium indicum Gundawar et al. 2019 and Clostridium methoxybenzovorans Mechichi et al. 1999 as heterotypic synonyms of Lacrimispora amygdalina (Parshina et al. 2003) Haas and Blanchard 2020 and Lacrimispora indolis (McClung and McCoy 1957) Haas and Blanchard 2020, respectively.</title>
        <authorList>
            <person name="Kobayashi H."/>
            <person name="Tanizawa Y."/>
            <person name="Sakamoto M."/>
            <person name="Ohkuma M."/>
            <person name="Tohno M."/>
        </authorList>
    </citation>
    <scope>NUCLEOTIDE SEQUENCE [LARGE SCALE GENOMIC DNA]</scope>
    <source>
        <strain evidence="1 2">DSM 12857</strain>
    </source>
</reference>
<comment type="caution">
    <text evidence="1">The sequence shown here is derived from an EMBL/GenBank/DDBJ whole genome shotgun (WGS) entry which is preliminary data.</text>
</comment>
<keyword evidence="2" id="KW-1185">Reference proteome</keyword>